<evidence type="ECO:0000256" key="4">
    <source>
        <dbReference type="ARBA" id="ARBA00022475"/>
    </source>
</evidence>
<evidence type="ECO:0000256" key="8">
    <source>
        <dbReference type="ARBA" id="ARBA00023065"/>
    </source>
</evidence>
<comment type="caution">
    <text evidence="15">The sequence shown here is derived from an EMBL/GenBank/DDBJ whole genome shotgun (WGS) entry which is preliminary data.</text>
</comment>
<keyword evidence="4" id="KW-1003">Cell membrane</keyword>
<dbReference type="GO" id="GO:0005524">
    <property type="term" value="F:ATP binding"/>
    <property type="evidence" value="ECO:0007669"/>
    <property type="project" value="UniProtKB-KW"/>
</dbReference>
<comment type="subunit">
    <text evidence="10">The complex is composed of two ATP-binding proteins (NikD and NikE), two transmembrane proteins (NikB and NikC) and a solute-binding protein (NikA).</text>
</comment>
<dbReference type="InterPro" id="IPR003439">
    <property type="entry name" value="ABC_transporter-like_ATP-bd"/>
</dbReference>
<comment type="catalytic activity">
    <reaction evidence="13">
        <text>Ni(2+)(out) + ATP + H2O = Ni(2+)(in) + ADP + phosphate + H(+)</text>
        <dbReference type="Rhea" id="RHEA:15557"/>
        <dbReference type="ChEBI" id="CHEBI:15377"/>
        <dbReference type="ChEBI" id="CHEBI:15378"/>
        <dbReference type="ChEBI" id="CHEBI:30616"/>
        <dbReference type="ChEBI" id="CHEBI:43474"/>
        <dbReference type="ChEBI" id="CHEBI:49786"/>
        <dbReference type="ChEBI" id="CHEBI:456216"/>
        <dbReference type="EC" id="7.2.2.11"/>
    </reaction>
    <physiologicalReaction direction="left-to-right" evidence="13">
        <dbReference type="Rhea" id="RHEA:15558"/>
    </physiologicalReaction>
</comment>
<accession>A0ABV7I9E2</accession>
<reference evidence="16" key="1">
    <citation type="journal article" date="2019" name="Int. J. Syst. Evol. Microbiol.">
        <title>The Global Catalogue of Microorganisms (GCM) 10K type strain sequencing project: providing services to taxonomists for standard genome sequencing and annotation.</title>
        <authorList>
            <consortium name="The Broad Institute Genomics Platform"/>
            <consortium name="The Broad Institute Genome Sequencing Center for Infectious Disease"/>
            <person name="Wu L."/>
            <person name="Ma J."/>
        </authorList>
    </citation>
    <scope>NUCLEOTIDE SEQUENCE [LARGE SCALE GENOMIC DNA]</scope>
    <source>
        <strain evidence="16">KCTC 52239</strain>
    </source>
</reference>
<evidence type="ECO:0000256" key="7">
    <source>
        <dbReference type="ARBA" id="ARBA00022967"/>
    </source>
</evidence>
<keyword evidence="16" id="KW-1185">Reference proteome</keyword>
<comment type="subcellular location">
    <subcellularLocation>
        <location evidence="1">Cell inner membrane</location>
        <topology evidence="1">Peripheral membrane protein</topology>
    </subcellularLocation>
</comment>
<keyword evidence="5" id="KW-0547">Nucleotide-binding</keyword>
<evidence type="ECO:0000256" key="10">
    <source>
        <dbReference type="ARBA" id="ARBA00038669"/>
    </source>
</evidence>
<evidence type="ECO:0000259" key="14">
    <source>
        <dbReference type="PROSITE" id="PS50893"/>
    </source>
</evidence>
<evidence type="ECO:0000256" key="9">
    <source>
        <dbReference type="ARBA" id="ARBA00023136"/>
    </source>
</evidence>
<dbReference type="PANTHER" id="PTHR43297:SF13">
    <property type="entry name" value="NICKEL ABC TRANSPORTER, ATP-BINDING PROTEIN"/>
    <property type="match status" value="1"/>
</dbReference>
<dbReference type="InterPro" id="IPR003593">
    <property type="entry name" value="AAA+_ATPase"/>
</dbReference>
<evidence type="ECO:0000256" key="5">
    <source>
        <dbReference type="ARBA" id="ARBA00022741"/>
    </source>
</evidence>
<dbReference type="RefSeq" id="WP_377706803.1">
    <property type="nucleotide sequence ID" value="NZ_JBHRTE010000019.1"/>
</dbReference>
<evidence type="ECO:0000313" key="15">
    <source>
        <dbReference type="EMBL" id="MFC3167259.1"/>
    </source>
</evidence>
<keyword evidence="8" id="KW-0406">Ion transport</keyword>
<comment type="similarity">
    <text evidence="2">Belongs to the ABC transporter superfamily.</text>
</comment>
<sequence>MLTVRDLSIGFRRYTGLFRQTQVTRLSGLTLTLDAGEVLAVIGGSGAGKSLLAHAVLGLLPPNAVLRGQIAFRGQPLTGGDYPAALRGRRIALVPQQISHLDPMARAGRQIGWAARRAGAAAAVPDRLAALGLPPGAARLYPGQLSGGMARRVLLAMAQAGAPDLLVADEPTAGLDPQNRRTVLRLLRDHARQGGAVLLITHDLTAALPFADRVAILDNGRMAGLEAARDFRGDGAALASAHARALWRALPENGFLADA</sequence>
<organism evidence="15 16">
    <name type="scientific">Paracoccus fontiphilus</name>
    <dbReference type="NCBI Taxonomy" id="1815556"/>
    <lineage>
        <taxon>Bacteria</taxon>
        <taxon>Pseudomonadati</taxon>
        <taxon>Pseudomonadota</taxon>
        <taxon>Alphaproteobacteria</taxon>
        <taxon>Rhodobacterales</taxon>
        <taxon>Paracoccaceae</taxon>
        <taxon>Paracoccus</taxon>
    </lineage>
</organism>
<dbReference type="InterPro" id="IPR050388">
    <property type="entry name" value="ABC_Ni/Peptide_Import"/>
</dbReference>
<dbReference type="SMART" id="SM00382">
    <property type="entry name" value="AAA"/>
    <property type="match status" value="1"/>
</dbReference>
<dbReference type="InterPro" id="IPR027417">
    <property type="entry name" value="P-loop_NTPase"/>
</dbReference>
<keyword evidence="9" id="KW-0472">Membrane</keyword>
<gene>
    <name evidence="15" type="ORF">ACFOD7_04265</name>
</gene>
<dbReference type="Proteomes" id="UP001595557">
    <property type="component" value="Unassembled WGS sequence"/>
</dbReference>
<evidence type="ECO:0000313" key="16">
    <source>
        <dbReference type="Proteomes" id="UP001595557"/>
    </source>
</evidence>
<evidence type="ECO:0000256" key="2">
    <source>
        <dbReference type="ARBA" id="ARBA00005417"/>
    </source>
</evidence>
<dbReference type="Pfam" id="PF00005">
    <property type="entry name" value="ABC_tran"/>
    <property type="match status" value="1"/>
</dbReference>
<protein>
    <recommendedName>
        <fullName evidence="12">Nickel import system ATP-binding protein NikD</fullName>
        <ecNumber evidence="11">7.2.2.11</ecNumber>
    </recommendedName>
</protein>
<feature type="domain" description="ABC transporter" evidence="14">
    <location>
        <begin position="4"/>
        <end position="244"/>
    </location>
</feature>
<dbReference type="EC" id="7.2.2.11" evidence="11"/>
<evidence type="ECO:0000256" key="6">
    <source>
        <dbReference type="ARBA" id="ARBA00022840"/>
    </source>
</evidence>
<dbReference type="PROSITE" id="PS50893">
    <property type="entry name" value="ABC_TRANSPORTER_2"/>
    <property type="match status" value="1"/>
</dbReference>
<keyword evidence="6 15" id="KW-0067">ATP-binding</keyword>
<evidence type="ECO:0000256" key="1">
    <source>
        <dbReference type="ARBA" id="ARBA00004417"/>
    </source>
</evidence>
<dbReference type="PANTHER" id="PTHR43297">
    <property type="entry name" value="OLIGOPEPTIDE TRANSPORT ATP-BINDING PROTEIN APPD"/>
    <property type="match status" value="1"/>
</dbReference>
<name>A0ABV7I9E2_9RHOB</name>
<dbReference type="SUPFAM" id="SSF52540">
    <property type="entry name" value="P-loop containing nucleoside triphosphate hydrolases"/>
    <property type="match status" value="1"/>
</dbReference>
<evidence type="ECO:0000256" key="11">
    <source>
        <dbReference type="ARBA" id="ARBA00039098"/>
    </source>
</evidence>
<evidence type="ECO:0000256" key="3">
    <source>
        <dbReference type="ARBA" id="ARBA00022448"/>
    </source>
</evidence>
<evidence type="ECO:0000256" key="13">
    <source>
        <dbReference type="ARBA" id="ARBA00048610"/>
    </source>
</evidence>
<evidence type="ECO:0000256" key="12">
    <source>
        <dbReference type="ARBA" id="ARBA00044143"/>
    </source>
</evidence>
<proteinExistence type="inferred from homology"/>
<dbReference type="EMBL" id="JBHRTE010000019">
    <property type="protein sequence ID" value="MFC3167259.1"/>
    <property type="molecule type" value="Genomic_DNA"/>
</dbReference>
<keyword evidence="3" id="KW-0813">Transport</keyword>
<keyword evidence="7" id="KW-1278">Translocase</keyword>
<dbReference type="Gene3D" id="3.40.50.300">
    <property type="entry name" value="P-loop containing nucleotide triphosphate hydrolases"/>
    <property type="match status" value="1"/>
</dbReference>